<sequence length="91" mass="10425">MIDLSNIDELARRLSGLVPPGLRDSREEMQENFRAVLQSGLGKLDLVTREEFDVQRAVLLRTREKLEALEQAVQWLESELARNPPRDTSAH</sequence>
<dbReference type="NCBIfam" id="NF047835">
    <property type="entry name" value="UbiqAccUbiK"/>
    <property type="match status" value="1"/>
</dbReference>
<keyword evidence="3" id="KW-1185">Reference proteome</keyword>
<dbReference type="Pfam" id="PF04380">
    <property type="entry name" value="BMFP"/>
    <property type="match status" value="1"/>
</dbReference>
<accession>A0A4Z1REM4</accession>
<comment type="function">
    <text evidence="1">Required for efficient ubiquinone (coenzyme Q) biosynthesis. UbiK is probably an accessory factor of Ubi enzymes and facilitates ubiquinone biosynthesis by acting as an assembly factor, a targeting factor, or both.</text>
</comment>
<evidence type="ECO:0000313" key="3">
    <source>
        <dbReference type="Proteomes" id="UP000298681"/>
    </source>
</evidence>
<name>A0A4Z1REM4_9GAMM</name>
<dbReference type="PANTHER" id="PTHR38040:SF1">
    <property type="entry name" value="UBIQUINONE BIOSYNTHESIS ACCESSORY FACTOR UBIK"/>
    <property type="match status" value="1"/>
</dbReference>
<dbReference type="Proteomes" id="UP000298681">
    <property type="component" value="Unassembled WGS sequence"/>
</dbReference>
<dbReference type="PANTHER" id="PTHR38040">
    <property type="entry name" value="UBIQUINONE BIOSYNTHESIS ACCESSORY FACTOR UBIK"/>
    <property type="match status" value="1"/>
</dbReference>
<dbReference type="RefSeq" id="WP_134675257.1">
    <property type="nucleotide sequence ID" value="NZ_SPUH01000002.1"/>
</dbReference>
<dbReference type="UniPathway" id="UPA00232"/>
<dbReference type="GO" id="GO:0005829">
    <property type="term" value="C:cytosol"/>
    <property type="evidence" value="ECO:0007669"/>
    <property type="project" value="TreeGrafter"/>
</dbReference>
<reference evidence="2 3" key="1">
    <citation type="submission" date="2019-01" db="EMBL/GenBank/DDBJ databases">
        <authorList>
            <person name="Zhang S."/>
        </authorList>
    </citation>
    <scope>NUCLEOTIDE SEQUENCE [LARGE SCALE GENOMIC DNA]</scope>
    <source>
        <strain evidence="2 3">1626</strain>
    </source>
</reference>
<comment type="caution">
    <text evidence="2">The sequence shown here is derived from an EMBL/GenBank/DDBJ whole genome shotgun (WGS) entry which is preliminary data.</text>
</comment>
<dbReference type="InterPro" id="IPR007475">
    <property type="entry name" value="UbiK"/>
</dbReference>
<evidence type="ECO:0000313" key="2">
    <source>
        <dbReference type="EMBL" id="TKS53137.1"/>
    </source>
</evidence>
<organism evidence="2 3">
    <name type="scientific">Luteimonas yindakuii</name>
    <dbReference type="NCBI Taxonomy" id="2565782"/>
    <lineage>
        <taxon>Bacteria</taxon>
        <taxon>Pseudomonadati</taxon>
        <taxon>Pseudomonadota</taxon>
        <taxon>Gammaproteobacteria</taxon>
        <taxon>Lysobacterales</taxon>
        <taxon>Lysobacteraceae</taxon>
        <taxon>Luteimonas</taxon>
    </lineage>
</organism>
<dbReference type="GO" id="GO:0006744">
    <property type="term" value="P:ubiquinone biosynthetic process"/>
    <property type="evidence" value="ECO:0007669"/>
    <property type="project" value="UniProtKB-UniRule"/>
</dbReference>
<comment type="pathway">
    <text evidence="1">Cofactor biosynthesis; ubiquinone biosynthesis.</text>
</comment>
<gene>
    <name evidence="1" type="primary">ubiK</name>
    <name evidence="2" type="ORF">E4582_13210</name>
</gene>
<dbReference type="HAMAP" id="MF_02216">
    <property type="entry name" value="UbiK"/>
    <property type="match status" value="1"/>
</dbReference>
<keyword evidence="1" id="KW-0831">Ubiquinone biosynthesis</keyword>
<dbReference type="AlphaFoldDB" id="A0A4Z1REM4"/>
<keyword evidence="1" id="KW-0963">Cytoplasm</keyword>
<evidence type="ECO:0000256" key="1">
    <source>
        <dbReference type="HAMAP-Rule" id="MF_02216"/>
    </source>
</evidence>
<comment type="similarity">
    <text evidence="1">Belongs to the UbiK family.</text>
</comment>
<comment type="subcellular location">
    <subcellularLocation>
        <location evidence="1">Cytoplasm</location>
    </subcellularLocation>
</comment>
<protein>
    <recommendedName>
        <fullName evidence="1">Ubiquinone biosynthesis accessory factor UbiK</fullName>
    </recommendedName>
</protein>
<proteinExistence type="inferred from homology"/>
<dbReference type="EMBL" id="SPUH01000002">
    <property type="protein sequence ID" value="TKS53137.1"/>
    <property type="molecule type" value="Genomic_DNA"/>
</dbReference>